<organism evidence="5 6">
    <name type="scientific">Tagetes erecta</name>
    <name type="common">African marigold</name>
    <dbReference type="NCBI Taxonomy" id="13708"/>
    <lineage>
        <taxon>Eukaryota</taxon>
        <taxon>Viridiplantae</taxon>
        <taxon>Streptophyta</taxon>
        <taxon>Embryophyta</taxon>
        <taxon>Tracheophyta</taxon>
        <taxon>Spermatophyta</taxon>
        <taxon>Magnoliopsida</taxon>
        <taxon>eudicotyledons</taxon>
        <taxon>Gunneridae</taxon>
        <taxon>Pentapetalae</taxon>
        <taxon>asterids</taxon>
        <taxon>campanulids</taxon>
        <taxon>Asterales</taxon>
        <taxon>Asteraceae</taxon>
        <taxon>Asteroideae</taxon>
        <taxon>Heliantheae alliance</taxon>
        <taxon>Tageteae</taxon>
        <taxon>Tagetes</taxon>
    </lineage>
</organism>
<protein>
    <submittedName>
        <fullName evidence="5">Uncharacterized protein</fullName>
    </submittedName>
</protein>
<feature type="region of interest" description="Leucine repeat I (LRI)" evidence="3">
    <location>
        <begin position="166"/>
        <end position="226"/>
    </location>
</feature>
<dbReference type="InterPro" id="IPR005202">
    <property type="entry name" value="TF_GRAS"/>
</dbReference>
<keyword evidence="6" id="KW-1185">Reference proteome</keyword>
<reference evidence="5" key="1">
    <citation type="journal article" date="2023" name="bioRxiv">
        <title>Improved chromosome-level genome assembly for marigold (Tagetes erecta).</title>
        <authorList>
            <person name="Jiang F."/>
            <person name="Yuan L."/>
            <person name="Wang S."/>
            <person name="Wang H."/>
            <person name="Xu D."/>
            <person name="Wang A."/>
            <person name="Fan W."/>
        </authorList>
    </citation>
    <scope>NUCLEOTIDE SEQUENCE</scope>
    <source>
        <strain evidence="5">WSJ</strain>
        <tissue evidence="5">Leaf</tissue>
    </source>
</reference>
<feature type="compositionally biased region" description="Polar residues" evidence="4">
    <location>
        <begin position="103"/>
        <end position="121"/>
    </location>
</feature>
<evidence type="ECO:0000313" key="6">
    <source>
        <dbReference type="Proteomes" id="UP001229421"/>
    </source>
</evidence>
<feature type="region of interest" description="Leucine repeat II (LRII)" evidence="3">
    <location>
        <begin position="326"/>
        <end position="358"/>
    </location>
</feature>
<feature type="region of interest" description="VHIID" evidence="3">
    <location>
        <begin position="245"/>
        <end position="310"/>
    </location>
</feature>
<gene>
    <name evidence="5" type="ORF">QVD17_19607</name>
</gene>
<keyword evidence="1" id="KW-0805">Transcription regulation</keyword>
<dbReference type="PROSITE" id="PS50985">
    <property type="entry name" value="GRAS"/>
    <property type="match status" value="1"/>
</dbReference>
<comment type="caution">
    <text evidence="3">Lacks conserved residue(s) required for the propagation of feature annotation.</text>
</comment>
<feature type="region of interest" description="SAW" evidence="3">
    <location>
        <begin position="470"/>
        <end position="544"/>
    </location>
</feature>
<keyword evidence="2" id="KW-0804">Transcription</keyword>
<evidence type="ECO:0000256" key="4">
    <source>
        <dbReference type="SAM" id="MobiDB-lite"/>
    </source>
</evidence>
<dbReference type="Pfam" id="PF03514">
    <property type="entry name" value="GRAS"/>
    <property type="match status" value="1"/>
</dbReference>
<evidence type="ECO:0000313" key="5">
    <source>
        <dbReference type="EMBL" id="KAK1424282.1"/>
    </source>
</evidence>
<dbReference type="EMBL" id="JAUHHV010000005">
    <property type="protein sequence ID" value="KAK1424282.1"/>
    <property type="molecule type" value="Genomic_DNA"/>
</dbReference>
<sequence>MQTSQKSRNTGAGIHNRVYNQPESIEPFCLTGSHFQILNNNGYPDHTRHQEPSVVSSPALKDQFFTLESSPPVEYSGYNSSFGGSLSSNSRSPFSPQASSQSCLSNLHNSSPDNTYGSPISSGVEQALRDIETNLLGPGSDFEEITSSFDNKSKYHKILQLPIQNLDVKQTLIDIAHAIDDGAIEVAGKLMEALESKVSVAGEPIERLGAYMLEGLKARQLSSGSSIYKKLRCYEPNPKELMSYMSILYEICPYYKFAYTSANVVIKEAMQYESQVHVIDFLIAQGSQWVQLIEDLAKRPGGPPRLRVTGVDDYDSSYARGGGMHLVGQRLAKVAEAHGVAFEFHEAAISGSEVNWGNLRVQPGEALAVNFPYVLHHMPDESVSTTNHRDRLIRLVKQLNPKVVTLLEQESNTNTSSFSKRFVEALDYYTAMFESIDAKLPRNIVMPRDDKRRISAEQNCVARDMVNIVACEDTDRVERHEPLDKWRFRFQAAGLVAQPLSYAVLTAVQEVLREFSELFRLQPRDGALVLGWKNRPMVTCSAWR</sequence>
<dbReference type="PANTHER" id="PTHR31636">
    <property type="entry name" value="OSJNBA0084A10.13 PROTEIN-RELATED"/>
    <property type="match status" value="1"/>
</dbReference>
<feature type="short sequence motif" description="VHIID" evidence="3">
    <location>
        <begin position="276"/>
        <end position="280"/>
    </location>
</feature>
<comment type="similarity">
    <text evidence="3">Belongs to the GRAS family.</text>
</comment>
<proteinExistence type="inferred from homology"/>
<evidence type="ECO:0000256" key="3">
    <source>
        <dbReference type="PROSITE-ProRule" id="PRU01191"/>
    </source>
</evidence>
<evidence type="ECO:0000256" key="2">
    <source>
        <dbReference type="ARBA" id="ARBA00023163"/>
    </source>
</evidence>
<evidence type="ECO:0000256" key="1">
    <source>
        <dbReference type="ARBA" id="ARBA00023015"/>
    </source>
</evidence>
<dbReference type="Proteomes" id="UP001229421">
    <property type="component" value="Unassembled WGS sequence"/>
</dbReference>
<feature type="region of interest" description="Disordered" evidence="4">
    <location>
        <begin position="86"/>
        <end position="121"/>
    </location>
</feature>
<accession>A0AAD8KJW6</accession>
<comment type="caution">
    <text evidence="5">The sequence shown here is derived from an EMBL/GenBank/DDBJ whole genome shotgun (WGS) entry which is preliminary data.</text>
</comment>
<name>A0AAD8KJW6_TARER</name>
<feature type="compositionally biased region" description="Low complexity" evidence="4">
    <location>
        <begin position="86"/>
        <end position="102"/>
    </location>
</feature>
<dbReference type="AlphaFoldDB" id="A0AAD8KJW6"/>